<evidence type="ECO:0000256" key="6">
    <source>
        <dbReference type="ARBA" id="ARBA00023136"/>
    </source>
</evidence>
<gene>
    <name evidence="9" type="ORF">Ga0123461_2422</name>
</gene>
<dbReference type="Pfam" id="PF00999">
    <property type="entry name" value="Na_H_Exchanger"/>
    <property type="match status" value="1"/>
</dbReference>
<evidence type="ECO:0000259" key="8">
    <source>
        <dbReference type="Pfam" id="PF00999"/>
    </source>
</evidence>
<comment type="subcellular location">
    <subcellularLocation>
        <location evidence="1">Membrane</location>
        <topology evidence="1">Multi-pass membrane protein</topology>
    </subcellularLocation>
</comment>
<feature type="transmembrane region" description="Helical" evidence="7">
    <location>
        <begin position="32"/>
        <end position="50"/>
    </location>
</feature>
<feature type="domain" description="Cation/H+ exchanger transmembrane" evidence="8">
    <location>
        <begin position="16"/>
        <end position="371"/>
    </location>
</feature>
<feature type="transmembrane region" description="Helical" evidence="7">
    <location>
        <begin position="218"/>
        <end position="245"/>
    </location>
</feature>
<evidence type="ECO:0000256" key="7">
    <source>
        <dbReference type="SAM" id="Phobius"/>
    </source>
</evidence>
<feature type="transmembrane region" description="Helical" evidence="7">
    <location>
        <begin position="145"/>
        <end position="168"/>
    </location>
</feature>
<dbReference type="KEGG" id="maes:Ga0123461_2422"/>
<reference evidence="9 10" key="1">
    <citation type="submission" date="2016-12" db="EMBL/GenBank/DDBJ databases">
        <title>Isolation and genomic insights into novel planktonic Zetaproteobacteria from stratified waters of the Chesapeake Bay.</title>
        <authorList>
            <person name="McAllister S.M."/>
            <person name="Kato S."/>
            <person name="Chan C.S."/>
            <person name="Chiu B.K."/>
            <person name="Field E.K."/>
        </authorList>
    </citation>
    <scope>NUCLEOTIDE SEQUENCE [LARGE SCALE GENOMIC DNA]</scope>
    <source>
        <strain evidence="9 10">CP-5</strain>
    </source>
</reference>
<feature type="transmembrane region" description="Helical" evidence="7">
    <location>
        <begin position="290"/>
        <end position="311"/>
    </location>
</feature>
<dbReference type="AlphaFoldDB" id="A0A2K8L4Q3"/>
<keyword evidence="10" id="KW-1185">Reference proteome</keyword>
<sequence length="389" mass="41934">MHLDPMMMNITIVLSLALAMGYLTVRMGLPIVVAYIITGIMLGPSVLGVIDDQQVVIRVGEIGVVMLLFFVGMEVSVPRLMERWRIAVIGTAVQVLVSVVACVALVWVFSMPVSLGILFGFVISLSSTAVVLKELQDSGEMDEPFGQNAVGVLLVQDMAIVPMMIVLSLMGDAELHAAELVKQVVGGIAVLGLVVLLMRTGSFHIPEYLKGSLEKRVLLGLFLCLGAATLTSWLGLSPGLGAFLAGMLLASSDQSEWVHEHLESVYVIFVMIFFLSVGMMVNVDYLQSHLLLVVGATMLVFLFNSGVNVFVMRALGEDWAHALITGGLLSQIGEFSFLLATVGAFAGILSPELHELTVIVIAMTLLFSPVWMVMVKWLARRDGMLPKAG</sequence>
<dbReference type="GO" id="GO:0016020">
    <property type="term" value="C:membrane"/>
    <property type="evidence" value="ECO:0007669"/>
    <property type="project" value="UniProtKB-SubCell"/>
</dbReference>
<dbReference type="PANTHER" id="PTHR42751">
    <property type="entry name" value="SODIUM/HYDROGEN EXCHANGER FAMILY/TRKA DOMAIN PROTEIN"/>
    <property type="match status" value="1"/>
</dbReference>
<dbReference type="RefSeq" id="WP_100278548.1">
    <property type="nucleotide sequence ID" value="NZ_CP018799.1"/>
</dbReference>
<evidence type="ECO:0000313" key="9">
    <source>
        <dbReference type="EMBL" id="ATX80821.1"/>
    </source>
</evidence>
<keyword evidence="4 7" id="KW-0812">Transmembrane</keyword>
<feature type="transmembrane region" description="Helical" evidence="7">
    <location>
        <begin position="87"/>
        <end position="109"/>
    </location>
</feature>
<dbReference type="EMBL" id="CP018799">
    <property type="protein sequence ID" value="ATX80821.1"/>
    <property type="molecule type" value="Genomic_DNA"/>
</dbReference>
<evidence type="ECO:0000256" key="4">
    <source>
        <dbReference type="ARBA" id="ARBA00022692"/>
    </source>
</evidence>
<dbReference type="GO" id="GO:1902600">
    <property type="term" value="P:proton transmembrane transport"/>
    <property type="evidence" value="ECO:0007669"/>
    <property type="project" value="InterPro"/>
</dbReference>
<evidence type="ECO:0000256" key="2">
    <source>
        <dbReference type="ARBA" id="ARBA00005551"/>
    </source>
</evidence>
<evidence type="ECO:0000256" key="1">
    <source>
        <dbReference type="ARBA" id="ARBA00004141"/>
    </source>
</evidence>
<dbReference type="GO" id="GO:0015297">
    <property type="term" value="F:antiporter activity"/>
    <property type="evidence" value="ECO:0007669"/>
    <property type="project" value="InterPro"/>
</dbReference>
<evidence type="ECO:0000256" key="3">
    <source>
        <dbReference type="ARBA" id="ARBA00022448"/>
    </source>
</evidence>
<dbReference type="InterPro" id="IPR006153">
    <property type="entry name" value="Cation/H_exchanger_TM"/>
</dbReference>
<keyword evidence="3" id="KW-0813">Transport</keyword>
<feature type="transmembrane region" description="Helical" evidence="7">
    <location>
        <begin position="56"/>
        <end position="75"/>
    </location>
</feature>
<feature type="transmembrane region" description="Helical" evidence="7">
    <location>
        <begin position="6"/>
        <end position="25"/>
    </location>
</feature>
<proteinExistence type="inferred from homology"/>
<keyword evidence="5 7" id="KW-1133">Transmembrane helix</keyword>
<comment type="similarity">
    <text evidence="2">Belongs to the monovalent cation:proton antiporter 2 (CPA2) transporter (TC 2.A.37) family.</text>
</comment>
<dbReference type="OrthoDB" id="9781411at2"/>
<dbReference type="Proteomes" id="UP000231701">
    <property type="component" value="Chromosome"/>
</dbReference>
<accession>A0A2K8L4Q3</accession>
<keyword evidence="6 7" id="KW-0472">Membrane</keyword>
<feature type="transmembrane region" description="Helical" evidence="7">
    <location>
        <begin position="265"/>
        <end position="283"/>
    </location>
</feature>
<organism evidence="9 10">
    <name type="scientific">Mariprofundus aestuarium</name>
    <dbReference type="NCBI Taxonomy" id="1921086"/>
    <lineage>
        <taxon>Bacteria</taxon>
        <taxon>Pseudomonadati</taxon>
        <taxon>Pseudomonadota</taxon>
        <taxon>Candidatius Mariprofundia</taxon>
        <taxon>Mariprofundales</taxon>
        <taxon>Mariprofundaceae</taxon>
        <taxon>Mariprofundus</taxon>
    </lineage>
</organism>
<protein>
    <submittedName>
        <fullName evidence="9">Transporter, CPA2 family</fullName>
    </submittedName>
</protein>
<evidence type="ECO:0000313" key="10">
    <source>
        <dbReference type="Proteomes" id="UP000231701"/>
    </source>
</evidence>
<feature type="transmembrane region" description="Helical" evidence="7">
    <location>
        <begin position="323"/>
        <end position="349"/>
    </location>
</feature>
<dbReference type="InterPro" id="IPR038770">
    <property type="entry name" value="Na+/solute_symporter_sf"/>
</dbReference>
<name>A0A2K8L4Q3_MARES</name>
<feature type="transmembrane region" description="Helical" evidence="7">
    <location>
        <begin position="115"/>
        <end position="133"/>
    </location>
</feature>
<evidence type="ECO:0000256" key="5">
    <source>
        <dbReference type="ARBA" id="ARBA00022989"/>
    </source>
</evidence>
<feature type="transmembrane region" description="Helical" evidence="7">
    <location>
        <begin position="356"/>
        <end position="379"/>
    </location>
</feature>
<dbReference type="PANTHER" id="PTHR42751:SF3">
    <property type="entry name" value="SODIUM_GLUTAMATE SYMPORTER"/>
    <property type="match status" value="1"/>
</dbReference>
<dbReference type="Gene3D" id="1.20.1530.20">
    <property type="match status" value="1"/>
</dbReference>
<feature type="transmembrane region" description="Helical" evidence="7">
    <location>
        <begin position="180"/>
        <end position="198"/>
    </location>
</feature>